<gene>
    <name evidence="1" type="ORF">C7H19_15965</name>
</gene>
<proteinExistence type="predicted"/>
<comment type="caution">
    <text evidence="1">The sequence shown here is derived from an EMBL/GenBank/DDBJ whole genome shotgun (WGS) entry which is preliminary data.</text>
</comment>
<accession>A0A2T1LVH8</accession>
<organism evidence="1 2">
    <name type="scientific">Aphanothece hegewaldii CCALA 016</name>
    <dbReference type="NCBI Taxonomy" id="2107694"/>
    <lineage>
        <taxon>Bacteria</taxon>
        <taxon>Bacillati</taxon>
        <taxon>Cyanobacteriota</taxon>
        <taxon>Cyanophyceae</taxon>
        <taxon>Oscillatoriophycideae</taxon>
        <taxon>Chroococcales</taxon>
        <taxon>Aphanothecaceae</taxon>
        <taxon>Aphanothece</taxon>
    </lineage>
</organism>
<evidence type="ECO:0000313" key="1">
    <source>
        <dbReference type="EMBL" id="PSF35728.1"/>
    </source>
</evidence>
<protein>
    <submittedName>
        <fullName evidence="1">Uncharacterized protein</fullName>
    </submittedName>
</protein>
<dbReference type="AlphaFoldDB" id="A0A2T1LVH8"/>
<name>A0A2T1LVH8_9CHRO</name>
<dbReference type="Proteomes" id="UP000239001">
    <property type="component" value="Unassembled WGS sequence"/>
</dbReference>
<reference evidence="1 2" key="2">
    <citation type="submission" date="2018-03" db="EMBL/GenBank/DDBJ databases">
        <authorList>
            <person name="Keele B.F."/>
        </authorList>
    </citation>
    <scope>NUCLEOTIDE SEQUENCE [LARGE SCALE GENOMIC DNA]</scope>
    <source>
        <strain evidence="1 2">CCALA 016</strain>
    </source>
</reference>
<dbReference type="EMBL" id="PXOH01000018">
    <property type="protein sequence ID" value="PSF35728.1"/>
    <property type="molecule type" value="Genomic_DNA"/>
</dbReference>
<sequence length="94" mass="11267">MNNVIIFIKVEKVLEQRMTTTEDRLLQSQSSTLRSSMTAAERTYISKQSEFEQQRPQLIKDYSNQWVLFENNQVLDMDFNYQTLLERVKQTKKN</sequence>
<keyword evidence="2" id="KW-1185">Reference proteome</keyword>
<evidence type="ECO:0000313" key="2">
    <source>
        <dbReference type="Proteomes" id="UP000239001"/>
    </source>
</evidence>
<reference evidence="1 2" key="1">
    <citation type="submission" date="2018-03" db="EMBL/GenBank/DDBJ databases">
        <title>The ancient ancestry and fast evolution of plastids.</title>
        <authorList>
            <person name="Moore K.R."/>
            <person name="Magnabosco C."/>
            <person name="Momper L."/>
            <person name="Gold D.A."/>
            <person name="Bosak T."/>
            <person name="Fournier G.P."/>
        </authorList>
    </citation>
    <scope>NUCLEOTIDE SEQUENCE [LARGE SCALE GENOMIC DNA]</scope>
    <source>
        <strain evidence="1 2">CCALA 016</strain>
    </source>
</reference>